<dbReference type="GO" id="GO:0005737">
    <property type="term" value="C:cytoplasm"/>
    <property type="evidence" value="ECO:0007669"/>
    <property type="project" value="UniProtKB-SubCell"/>
</dbReference>
<dbReference type="HAMAP" id="MF_00795">
    <property type="entry name" value="CutC"/>
    <property type="match status" value="1"/>
</dbReference>
<evidence type="ECO:0000256" key="1">
    <source>
        <dbReference type="ARBA" id="ARBA00007768"/>
    </source>
</evidence>
<dbReference type="FunFam" id="3.20.20.380:FF:000001">
    <property type="entry name" value="Copper homeostasis protein CutC"/>
    <property type="match status" value="1"/>
</dbReference>
<dbReference type="InterPro" id="IPR005627">
    <property type="entry name" value="CutC-like"/>
</dbReference>
<keyword evidence="2" id="KW-0963">Cytoplasm</keyword>
<dbReference type="PANTHER" id="PTHR12598:SF0">
    <property type="entry name" value="COPPER HOMEOSTASIS PROTEIN CUTC HOMOLOG"/>
    <property type="match status" value="1"/>
</dbReference>
<protein>
    <recommendedName>
        <fullName evidence="2">PF03932 family protein CutC</fullName>
    </recommendedName>
</protein>
<comment type="similarity">
    <text evidence="1 2">Belongs to the CutC family.</text>
</comment>
<accession>F4LNX4</accession>
<proteinExistence type="inferred from homology"/>
<keyword evidence="4" id="KW-1185">Reference proteome</keyword>
<dbReference type="EMBL" id="CP002696">
    <property type="protein sequence ID" value="AEE17951.1"/>
    <property type="molecule type" value="Genomic_DNA"/>
</dbReference>
<dbReference type="HOGENOM" id="CLU_050555_3_1_12"/>
<dbReference type="SUPFAM" id="SSF110395">
    <property type="entry name" value="CutC-like"/>
    <property type="match status" value="1"/>
</dbReference>
<dbReference type="Pfam" id="PF03932">
    <property type="entry name" value="CutC"/>
    <property type="match status" value="1"/>
</dbReference>
<dbReference type="Proteomes" id="UP000006546">
    <property type="component" value="Chromosome"/>
</dbReference>
<dbReference type="GO" id="GO:0005507">
    <property type="term" value="F:copper ion binding"/>
    <property type="evidence" value="ECO:0007669"/>
    <property type="project" value="TreeGrafter"/>
</dbReference>
<reference evidence="4" key="1">
    <citation type="submission" date="2011-04" db="EMBL/GenBank/DDBJ databases">
        <title>The complete genome of Treponema brennaborense DSM 12168.</title>
        <authorList>
            <person name="Lucas S."/>
            <person name="Han J."/>
            <person name="Lapidus A."/>
            <person name="Bruce D."/>
            <person name="Goodwin L."/>
            <person name="Pitluck S."/>
            <person name="Peters L."/>
            <person name="Kyrpides N."/>
            <person name="Mavromatis K."/>
            <person name="Ivanova N."/>
            <person name="Mikhailova N."/>
            <person name="Pagani I."/>
            <person name="Teshima H."/>
            <person name="Detter J.C."/>
            <person name="Tapia R."/>
            <person name="Han C."/>
            <person name="Land M."/>
            <person name="Hauser L."/>
            <person name="Markowitz V."/>
            <person name="Cheng J.-F."/>
            <person name="Hugenholtz P."/>
            <person name="Woyke T."/>
            <person name="Wu D."/>
            <person name="Gronow S."/>
            <person name="Wellnitz S."/>
            <person name="Brambilla E."/>
            <person name="Klenk H.-P."/>
            <person name="Eisen J.A."/>
        </authorList>
    </citation>
    <scope>NUCLEOTIDE SEQUENCE [LARGE SCALE GENOMIC DNA]</scope>
    <source>
        <strain evidence="4">DSM 12168 / CIP 105900 / DD5/3</strain>
    </source>
</reference>
<comment type="caution">
    <text evidence="2">Once thought to be involved in copper homeostasis, experiments in E.coli have shown this is not the case.</text>
</comment>
<dbReference type="InterPro" id="IPR036822">
    <property type="entry name" value="CutC-like_dom_sf"/>
</dbReference>
<dbReference type="PANTHER" id="PTHR12598">
    <property type="entry name" value="COPPER HOMEOSTASIS PROTEIN CUTC"/>
    <property type="match status" value="1"/>
</dbReference>
<name>F4LNX4_TREBD</name>
<comment type="subcellular location">
    <subcellularLocation>
        <location evidence="2">Cytoplasm</location>
    </subcellularLocation>
</comment>
<dbReference type="Gene3D" id="3.20.20.380">
    <property type="entry name" value="Copper homeostasis (CutC) domain"/>
    <property type="match status" value="1"/>
</dbReference>
<sequence length="260" mass="28185">MCLYGKNLYGEKMNDYILEVCVDSVESALAATEGGATRLELCSALIVGGVTPSACLFEAVRGATRLPVRVLIRPRFGDFCYSVHEFEIIRNEVALYRKLGADGVVIGCLQPDGALDTPRLRILKETAGALPITLHRAFDMCRNPFETLEQAERLGIDTVLTSGQKQNCTQGSALLADLNKRFGSDITIMAGGGVSADGIRKLYETTGITAFHLSGKTTVKSAMTYRNPAVRMGLESISEYGILLTDMRRIRAAADVLRGL</sequence>
<dbReference type="AlphaFoldDB" id="F4LNX4"/>
<dbReference type="eggNOG" id="COG3142">
    <property type="taxonomic scope" value="Bacteria"/>
</dbReference>
<evidence type="ECO:0000313" key="3">
    <source>
        <dbReference type="EMBL" id="AEE17951.1"/>
    </source>
</evidence>
<evidence type="ECO:0000313" key="4">
    <source>
        <dbReference type="Proteomes" id="UP000006546"/>
    </source>
</evidence>
<dbReference type="KEGG" id="tbe:Trebr_2546"/>
<gene>
    <name evidence="2" type="primary">cutC</name>
    <name evidence="3" type="ordered locus">Trebr_2546</name>
</gene>
<evidence type="ECO:0000256" key="2">
    <source>
        <dbReference type="HAMAP-Rule" id="MF_00795"/>
    </source>
</evidence>
<organism evidence="3 4">
    <name type="scientific">Treponema brennaborense (strain DSM 12168 / CIP 105900 / DD5/3)</name>
    <dbReference type="NCBI Taxonomy" id="906968"/>
    <lineage>
        <taxon>Bacteria</taxon>
        <taxon>Pseudomonadati</taxon>
        <taxon>Spirochaetota</taxon>
        <taxon>Spirochaetia</taxon>
        <taxon>Spirochaetales</taxon>
        <taxon>Treponemataceae</taxon>
        <taxon>Treponema</taxon>
    </lineage>
</organism>
<dbReference type="STRING" id="906968.Trebr_2546"/>